<dbReference type="PROSITE" id="PS50853">
    <property type="entry name" value="FN3"/>
    <property type="match status" value="1"/>
</dbReference>
<organism evidence="2">
    <name type="scientific">marine metagenome</name>
    <dbReference type="NCBI Taxonomy" id="408172"/>
    <lineage>
        <taxon>unclassified sequences</taxon>
        <taxon>metagenomes</taxon>
        <taxon>ecological metagenomes</taxon>
    </lineage>
</organism>
<gene>
    <name evidence="2" type="ORF">METZ01_LOCUS367138</name>
</gene>
<feature type="domain" description="Fibronectin type-III" evidence="1">
    <location>
        <begin position="1"/>
        <end position="42"/>
    </location>
</feature>
<sequence>GLISTTVSSLEKGKLYFFRVSAENSVGSVVSQNVGVFTTQPEIPVPGLWEYCFNGTFSDTNLDPIDAGSGYLTAGLVPIKTTIWSSNQNFDFSEGAMMARSGSQFANDYYGMAWSGALVVGGSSPVTAGAVSFGTRSDDGSILWIDVNRNGVFEAGELVVDNKGLHGNVNRAGNVTLADGNYKWAAGIYELDGGAYMGVRWKQGVETNYDNMTFVNPGANPGMFQTAATFPTRNITSPTTASGTVGPPFSFQITTNVANPLFSAYNLPPGLACNPSTGAISGILQTGGVYSVTVAAQGTTNTVTGSL</sequence>
<dbReference type="InterPro" id="IPR003961">
    <property type="entry name" value="FN3_dom"/>
</dbReference>
<dbReference type="InterPro" id="IPR036116">
    <property type="entry name" value="FN3_sf"/>
</dbReference>
<dbReference type="InterPro" id="IPR013783">
    <property type="entry name" value="Ig-like_fold"/>
</dbReference>
<reference evidence="2" key="1">
    <citation type="submission" date="2018-05" db="EMBL/GenBank/DDBJ databases">
        <authorList>
            <person name="Lanie J.A."/>
            <person name="Ng W.-L."/>
            <person name="Kazmierczak K.M."/>
            <person name="Andrzejewski T.M."/>
            <person name="Davidsen T.M."/>
            <person name="Wayne K.J."/>
            <person name="Tettelin H."/>
            <person name="Glass J.I."/>
            <person name="Rusch D."/>
            <person name="Podicherti R."/>
            <person name="Tsui H.-C.T."/>
            <person name="Winkler M.E."/>
        </authorList>
    </citation>
    <scope>NUCLEOTIDE SEQUENCE</scope>
</reference>
<proteinExistence type="predicted"/>
<dbReference type="GO" id="GO:0016020">
    <property type="term" value="C:membrane"/>
    <property type="evidence" value="ECO:0007669"/>
    <property type="project" value="InterPro"/>
</dbReference>
<dbReference type="InterPro" id="IPR015919">
    <property type="entry name" value="Cadherin-like_sf"/>
</dbReference>
<dbReference type="SUPFAM" id="SSF49313">
    <property type="entry name" value="Cadherin-like"/>
    <property type="match status" value="1"/>
</dbReference>
<dbReference type="AlphaFoldDB" id="A0A382SWM1"/>
<dbReference type="Pfam" id="PF05345">
    <property type="entry name" value="He_PIG"/>
    <property type="match status" value="1"/>
</dbReference>
<evidence type="ECO:0000259" key="1">
    <source>
        <dbReference type="PROSITE" id="PS50853"/>
    </source>
</evidence>
<dbReference type="GO" id="GO:0005509">
    <property type="term" value="F:calcium ion binding"/>
    <property type="evidence" value="ECO:0007669"/>
    <property type="project" value="InterPro"/>
</dbReference>
<dbReference type="SUPFAM" id="SSF49265">
    <property type="entry name" value="Fibronectin type III"/>
    <property type="match status" value="1"/>
</dbReference>
<name>A0A382SWM1_9ZZZZ</name>
<feature type="non-terminal residue" evidence="2">
    <location>
        <position position="1"/>
    </location>
</feature>
<protein>
    <recommendedName>
        <fullName evidence="1">Fibronectin type-III domain-containing protein</fullName>
    </recommendedName>
</protein>
<feature type="non-terminal residue" evidence="2">
    <location>
        <position position="307"/>
    </location>
</feature>
<dbReference type="Gene3D" id="2.60.40.10">
    <property type="entry name" value="Immunoglobulins"/>
    <property type="match status" value="2"/>
</dbReference>
<accession>A0A382SWM1</accession>
<evidence type="ECO:0000313" key="2">
    <source>
        <dbReference type="EMBL" id="SVD14284.1"/>
    </source>
</evidence>
<dbReference type="EMBL" id="UINC01132151">
    <property type="protein sequence ID" value="SVD14284.1"/>
    <property type="molecule type" value="Genomic_DNA"/>
</dbReference>